<feature type="domain" description="Major facilitator superfamily (MFS) profile" evidence="2">
    <location>
        <begin position="9"/>
        <end position="393"/>
    </location>
</feature>
<dbReference type="PANTHER" id="PTHR42910">
    <property type="entry name" value="TRANSPORTER SCO4007-RELATED"/>
    <property type="match status" value="1"/>
</dbReference>
<dbReference type="Pfam" id="PF07690">
    <property type="entry name" value="MFS_1"/>
    <property type="match status" value="1"/>
</dbReference>
<proteinExistence type="predicted"/>
<keyword evidence="1" id="KW-1133">Transmembrane helix</keyword>
<feature type="transmembrane region" description="Helical" evidence="1">
    <location>
        <begin position="252"/>
        <end position="270"/>
    </location>
</feature>
<feature type="transmembrane region" description="Helical" evidence="1">
    <location>
        <begin position="343"/>
        <end position="362"/>
    </location>
</feature>
<sequence length="401" mass="42849">MNDNEIVMTKFLAILFAVCSGLAIGNLYWAQPLLVQIMDGFGLPAANGGLLVTATQIGYAMGILFILPLGDFVRRKRMIAIVMVLSVLALVSCAISPSFIILSLSLFSMGIVTISGQIILPLAGDLSREDERGHIVGIVSSGITTGILFSRFASGIIAGFWGWRSVYVIAAALNLVMVLVMIYVLPEIPAKNKFKSYGKLLASVFTTFKNHRSLPNILLHSGLIFGLIFNIFWTSLTFLLSADPFNYNTFQIGLVSLAGLAAAVFGVGIGKLQDKGLSIPALGAFIVVCLVSMVCGFAFSDSIVAIVIVAAVLSVAVQGVSVLTQTRLFNLSQGERSRLNTVFVVNNFIFGAVGSALASLLWSLGGWSYVMMAASAVSVAALIVWLFSRSKFKYADESLDN</sequence>
<dbReference type="InterPro" id="IPR011701">
    <property type="entry name" value="MFS"/>
</dbReference>
<dbReference type="PROSITE" id="PS50850">
    <property type="entry name" value="MFS"/>
    <property type="match status" value="1"/>
</dbReference>
<keyword evidence="4" id="KW-1185">Reference proteome</keyword>
<dbReference type="Gene3D" id="1.20.1250.20">
    <property type="entry name" value="MFS general substrate transporter like domains"/>
    <property type="match status" value="1"/>
</dbReference>
<evidence type="ECO:0000313" key="3">
    <source>
        <dbReference type="EMBL" id="PWB85406.1"/>
    </source>
</evidence>
<feature type="transmembrane region" description="Helical" evidence="1">
    <location>
        <begin position="79"/>
        <end position="100"/>
    </location>
</feature>
<keyword evidence="1" id="KW-0812">Transmembrane</keyword>
<dbReference type="PANTHER" id="PTHR42910:SF1">
    <property type="entry name" value="MAJOR FACILITATOR SUPERFAMILY (MFS) PROFILE DOMAIN-CONTAINING PROTEIN"/>
    <property type="match status" value="1"/>
</dbReference>
<organism evidence="3 4">
    <name type="scientific">Methanobrevibacter thaueri</name>
    <dbReference type="NCBI Taxonomy" id="190975"/>
    <lineage>
        <taxon>Archaea</taxon>
        <taxon>Methanobacteriati</taxon>
        <taxon>Methanobacteriota</taxon>
        <taxon>Methanomada group</taxon>
        <taxon>Methanobacteria</taxon>
        <taxon>Methanobacteriales</taxon>
        <taxon>Methanobacteriaceae</taxon>
        <taxon>Methanobrevibacter</taxon>
    </lineage>
</organism>
<dbReference type="SUPFAM" id="SSF103473">
    <property type="entry name" value="MFS general substrate transporter"/>
    <property type="match status" value="1"/>
</dbReference>
<evidence type="ECO:0000256" key="1">
    <source>
        <dbReference type="SAM" id="Phobius"/>
    </source>
</evidence>
<dbReference type="RefSeq" id="WP_116592877.1">
    <property type="nucleotide sequence ID" value="NZ_MZGS01000028.1"/>
</dbReference>
<feature type="transmembrane region" description="Helical" evidence="1">
    <location>
        <begin position="135"/>
        <end position="160"/>
    </location>
</feature>
<evidence type="ECO:0000313" key="4">
    <source>
        <dbReference type="Proteomes" id="UP000251717"/>
    </source>
</evidence>
<dbReference type="GO" id="GO:0022857">
    <property type="term" value="F:transmembrane transporter activity"/>
    <property type="evidence" value="ECO:0007669"/>
    <property type="project" value="InterPro"/>
</dbReference>
<dbReference type="AlphaFoldDB" id="A0A315XLK7"/>
<feature type="transmembrane region" description="Helical" evidence="1">
    <location>
        <begin position="305"/>
        <end position="323"/>
    </location>
</feature>
<dbReference type="InterPro" id="IPR036259">
    <property type="entry name" value="MFS_trans_sf"/>
</dbReference>
<accession>A0A315XLK7</accession>
<feature type="transmembrane region" description="Helical" evidence="1">
    <location>
        <begin position="12"/>
        <end position="29"/>
    </location>
</feature>
<evidence type="ECO:0000259" key="2">
    <source>
        <dbReference type="PROSITE" id="PS50850"/>
    </source>
</evidence>
<reference evidence="3 4" key="1">
    <citation type="submission" date="2017-03" db="EMBL/GenBank/DDBJ databases">
        <title>Genome sequence of Methanobrevibacter thaueri.</title>
        <authorList>
            <person name="Poehlein A."/>
            <person name="Seedorf H."/>
            <person name="Daniel R."/>
        </authorList>
    </citation>
    <scope>NUCLEOTIDE SEQUENCE [LARGE SCALE GENOMIC DNA]</scope>
    <source>
        <strain evidence="3 4">DSM 11995</strain>
    </source>
</reference>
<feature type="transmembrane region" description="Helical" evidence="1">
    <location>
        <begin position="166"/>
        <end position="185"/>
    </location>
</feature>
<comment type="caution">
    <text evidence="3">The sequence shown here is derived from an EMBL/GenBank/DDBJ whole genome shotgun (WGS) entry which is preliminary data.</text>
</comment>
<dbReference type="InterPro" id="IPR020846">
    <property type="entry name" value="MFS_dom"/>
</dbReference>
<dbReference type="OrthoDB" id="77918at2157"/>
<feature type="transmembrane region" description="Helical" evidence="1">
    <location>
        <begin position="49"/>
        <end position="67"/>
    </location>
</feature>
<dbReference type="EMBL" id="MZGS01000028">
    <property type="protein sequence ID" value="PWB85406.1"/>
    <property type="molecule type" value="Genomic_DNA"/>
</dbReference>
<name>A0A315XLK7_9EURY</name>
<feature type="transmembrane region" description="Helical" evidence="1">
    <location>
        <begin position="368"/>
        <end position="387"/>
    </location>
</feature>
<gene>
    <name evidence="3" type="ORF">MBBTH_20060</name>
</gene>
<feature type="transmembrane region" description="Helical" evidence="1">
    <location>
        <begin position="106"/>
        <end position="123"/>
    </location>
</feature>
<feature type="transmembrane region" description="Helical" evidence="1">
    <location>
        <begin position="217"/>
        <end position="240"/>
    </location>
</feature>
<keyword evidence="1" id="KW-0472">Membrane</keyword>
<dbReference type="CDD" id="cd17324">
    <property type="entry name" value="MFS_NepI_like"/>
    <property type="match status" value="1"/>
</dbReference>
<feature type="transmembrane region" description="Helical" evidence="1">
    <location>
        <begin position="277"/>
        <end position="299"/>
    </location>
</feature>
<dbReference type="Proteomes" id="UP000251717">
    <property type="component" value="Unassembled WGS sequence"/>
</dbReference>
<protein>
    <submittedName>
        <fullName evidence="3">Putative transporter</fullName>
    </submittedName>
</protein>